<dbReference type="Proteomes" id="UP000663570">
    <property type="component" value="Chromosome"/>
</dbReference>
<organism evidence="1 2">
    <name type="scientific">Niveibacterium microcysteis</name>
    <dbReference type="NCBI Taxonomy" id="2811415"/>
    <lineage>
        <taxon>Bacteria</taxon>
        <taxon>Pseudomonadati</taxon>
        <taxon>Pseudomonadota</taxon>
        <taxon>Betaproteobacteria</taxon>
        <taxon>Rhodocyclales</taxon>
        <taxon>Rhodocyclaceae</taxon>
        <taxon>Niveibacterium</taxon>
    </lineage>
</organism>
<gene>
    <name evidence="1" type="ORF">JY500_00185</name>
</gene>
<reference evidence="1 2" key="1">
    <citation type="submission" date="2021-02" db="EMBL/GenBank/DDBJ databases">
        <title>Niveibacterium changnyeongensis HC41.</title>
        <authorList>
            <person name="Kang M."/>
        </authorList>
    </citation>
    <scope>NUCLEOTIDE SEQUENCE [LARGE SCALE GENOMIC DNA]</scope>
    <source>
        <strain evidence="1 2">HC41</strain>
    </source>
</reference>
<evidence type="ECO:0000313" key="1">
    <source>
        <dbReference type="EMBL" id="QSI77105.1"/>
    </source>
</evidence>
<proteinExistence type="predicted"/>
<evidence type="ECO:0000313" key="2">
    <source>
        <dbReference type="Proteomes" id="UP000663570"/>
    </source>
</evidence>
<protein>
    <recommendedName>
        <fullName evidence="3">Replication protein</fullName>
    </recommendedName>
</protein>
<evidence type="ECO:0008006" key="3">
    <source>
        <dbReference type="Google" id="ProtNLM"/>
    </source>
</evidence>
<name>A0ABX7M5R9_9RHOO</name>
<keyword evidence="2" id="KW-1185">Reference proteome</keyword>
<dbReference type="RefSeq" id="WP_206254651.1">
    <property type="nucleotide sequence ID" value="NZ_CP071060.1"/>
</dbReference>
<accession>A0ABX7M5R9</accession>
<sequence>MTTVPDPLPVVPPAPPQSPVQAAVAAVVPPAPLEATAASLLASTIEAPNVRQAQKKGEKAKQTNIDLRKVHWADVKDEDIWLLSNEHKRFGFAQVPRTLSLVINIINDIAKKKYGKAIPAGKTYFALWLHHYGEGLVRIASEAQIAYEAGYGGQRNVSTFRQHMEVLKEIGFVDFRKGVKGPMHYVLLLNPYNVMKRLRDEKDETGEKLVSDEQYAALVERVNDIGSRSELGE</sequence>
<dbReference type="EMBL" id="CP071060">
    <property type="protein sequence ID" value="QSI77105.1"/>
    <property type="molecule type" value="Genomic_DNA"/>
</dbReference>